<feature type="signal peptide" evidence="5">
    <location>
        <begin position="1"/>
        <end position="27"/>
    </location>
</feature>
<keyword evidence="1" id="KW-0645">Protease</keyword>
<dbReference type="EMBL" id="LT629749">
    <property type="protein sequence ID" value="SDT42510.1"/>
    <property type="molecule type" value="Genomic_DNA"/>
</dbReference>
<keyword evidence="3" id="KW-0378">Hydrolase</keyword>
<dbReference type="OrthoDB" id="5289073at2"/>
<keyword evidence="4" id="KW-0862">Zinc</keyword>
<dbReference type="GO" id="GO:0004222">
    <property type="term" value="F:metalloendopeptidase activity"/>
    <property type="evidence" value="ECO:0007669"/>
    <property type="project" value="InterPro"/>
</dbReference>
<dbReference type="GO" id="GO:0006508">
    <property type="term" value="P:proteolysis"/>
    <property type="evidence" value="ECO:0007669"/>
    <property type="project" value="UniProtKB-KW"/>
</dbReference>
<organism evidence="7 8">
    <name type="scientific">Friedmanniella luteola</name>
    <dbReference type="NCBI Taxonomy" id="546871"/>
    <lineage>
        <taxon>Bacteria</taxon>
        <taxon>Bacillati</taxon>
        <taxon>Actinomycetota</taxon>
        <taxon>Actinomycetes</taxon>
        <taxon>Propionibacteriales</taxon>
        <taxon>Nocardioidaceae</taxon>
        <taxon>Friedmanniella</taxon>
    </lineage>
</organism>
<dbReference type="GO" id="GO:0008270">
    <property type="term" value="F:zinc ion binding"/>
    <property type="evidence" value="ECO:0007669"/>
    <property type="project" value="InterPro"/>
</dbReference>
<dbReference type="InterPro" id="IPR024079">
    <property type="entry name" value="MetalloPept_cat_dom_sf"/>
</dbReference>
<proteinExistence type="predicted"/>
<feature type="domain" description="Peptidase M10 metallopeptidase" evidence="6">
    <location>
        <begin position="133"/>
        <end position="177"/>
    </location>
</feature>
<evidence type="ECO:0000256" key="2">
    <source>
        <dbReference type="ARBA" id="ARBA00022723"/>
    </source>
</evidence>
<dbReference type="RefSeq" id="WP_091416087.1">
    <property type="nucleotide sequence ID" value="NZ_LT629749.1"/>
</dbReference>
<keyword evidence="2" id="KW-0479">Metal-binding</keyword>
<evidence type="ECO:0000313" key="7">
    <source>
        <dbReference type="EMBL" id="SDT42510.1"/>
    </source>
</evidence>
<dbReference type="AlphaFoldDB" id="A0A1H2A952"/>
<dbReference type="Pfam" id="PF00413">
    <property type="entry name" value="Peptidase_M10"/>
    <property type="match status" value="1"/>
</dbReference>
<accession>A0A1H2A952</accession>
<dbReference type="Gene3D" id="3.40.390.10">
    <property type="entry name" value="Collagenase (Catalytic Domain)"/>
    <property type="match status" value="1"/>
</dbReference>
<evidence type="ECO:0000256" key="5">
    <source>
        <dbReference type="SAM" id="SignalP"/>
    </source>
</evidence>
<evidence type="ECO:0000313" key="8">
    <source>
        <dbReference type="Proteomes" id="UP000199092"/>
    </source>
</evidence>
<evidence type="ECO:0000259" key="6">
    <source>
        <dbReference type="Pfam" id="PF00413"/>
    </source>
</evidence>
<dbReference type="Proteomes" id="UP000199092">
    <property type="component" value="Chromosome I"/>
</dbReference>
<evidence type="ECO:0000256" key="1">
    <source>
        <dbReference type="ARBA" id="ARBA00022670"/>
    </source>
</evidence>
<sequence>MRTSLVALASFLTVLASSLLTTPGAEAAITSVYWPEDVVYVQDLTAGLRTADGSPVWPVKAAAERWDDANPVDFRYTTKACPTGAQCVVVRQAELAAPVVGSGATGRSGPDIVSAAVVLDTTFGRTNGPTRRRNVVCHELGHTLGLQHSPGSCMTSHVTDERYPSKADIKNLVALYGHR</sequence>
<dbReference type="STRING" id="546871.SAMN04488543_4312"/>
<reference evidence="7 8" key="1">
    <citation type="submission" date="2016-10" db="EMBL/GenBank/DDBJ databases">
        <authorList>
            <person name="de Groot N.N."/>
        </authorList>
    </citation>
    <scope>NUCLEOTIDE SEQUENCE [LARGE SCALE GENOMIC DNA]</scope>
    <source>
        <strain evidence="7 8">DSM 21741</strain>
    </source>
</reference>
<dbReference type="InterPro" id="IPR001818">
    <property type="entry name" value="Pept_M10_metallopeptidase"/>
</dbReference>
<feature type="chain" id="PRO_5009268575" evidence="5">
    <location>
        <begin position="28"/>
        <end position="179"/>
    </location>
</feature>
<evidence type="ECO:0000256" key="3">
    <source>
        <dbReference type="ARBA" id="ARBA00022801"/>
    </source>
</evidence>
<keyword evidence="8" id="KW-1185">Reference proteome</keyword>
<protein>
    <submittedName>
        <fullName evidence="7">Matrixin</fullName>
    </submittedName>
</protein>
<dbReference type="GO" id="GO:0031012">
    <property type="term" value="C:extracellular matrix"/>
    <property type="evidence" value="ECO:0007669"/>
    <property type="project" value="InterPro"/>
</dbReference>
<gene>
    <name evidence="7" type="ORF">SAMN04488543_4312</name>
</gene>
<evidence type="ECO:0000256" key="4">
    <source>
        <dbReference type="ARBA" id="ARBA00022833"/>
    </source>
</evidence>
<name>A0A1H2A952_9ACTN</name>
<keyword evidence="5" id="KW-0732">Signal</keyword>
<dbReference type="SUPFAM" id="SSF55486">
    <property type="entry name" value="Metalloproteases ('zincins'), catalytic domain"/>
    <property type="match status" value="1"/>
</dbReference>